<keyword evidence="2" id="KW-1185">Reference proteome</keyword>
<dbReference type="AlphaFoldDB" id="A0A8I5N6M0"/>
<dbReference type="PANTHER" id="PTHR13861">
    <property type="entry name" value="VACUOLAR ATP SYNTHASE SUBUNIT F"/>
    <property type="match status" value="1"/>
</dbReference>
<evidence type="ECO:0000313" key="2">
    <source>
        <dbReference type="Proteomes" id="UP000028761"/>
    </source>
</evidence>
<reference evidence="1" key="2">
    <citation type="submission" date="2025-08" db="UniProtKB">
        <authorList>
            <consortium name="Ensembl"/>
        </authorList>
    </citation>
    <scope>IDENTIFICATION</scope>
</reference>
<dbReference type="Ensembl" id="ENSPANT00000074772.1">
    <property type="protein sequence ID" value="ENSPANP00000056052.1"/>
    <property type="gene ID" value="ENSPANG00000049468.1"/>
</dbReference>
<reference evidence="1 2" key="1">
    <citation type="submission" date="2012-03" db="EMBL/GenBank/DDBJ databases">
        <title>Whole Genome Assembly of Papio anubis.</title>
        <authorList>
            <person name="Liu Y.L."/>
            <person name="Abraham K.A."/>
            <person name="Akbar H.A."/>
            <person name="Ali S.A."/>
            <person name="Anosike U.A."/>
            <person name="Aqrawi P.A."/>
            <person name="Arias F.A."/>
            <person name="Attaway T.A."/>
            <person name="Awwad R.A."/>
            <person name="Babu C.B."/>
            <person name="Bandaranaike D.B."/>
            <person name="Battles P.B."/>
            <person name="Bell A.B."/>
            <person name="Beltran B.B."/>
            <person name="Berhane-Mersha D.B."/>
            <person name="Bess C.B."/>
            <person name="Bickham C.B."/>
            <person name="Bolden T.B."/>
            <person name="Carter K.C."/>
            <person name="Chau D.C."/>
            <person name="Chavez A.C."/>
            <person name="Clerc-Blankenburg K.C."/>
            <person name="Coyle M.C."/>
            <person name="Dao M.D."/>
            <person name="Davila M.L.D."/>
            <person name="Davy-Carroll L.D."/>
            <person name="Denson S.D."/>
            <person name="Dinh H.D."/>
            <person name="Fernandez S.F."/>
            <person name="Fernando P.F."/>
            <person name="Forbes L.F."/>
            <person name="Francis C.F."/>
            <person name="Francisco L.F."/>
            <person name="Fu Q.F."/>
            <person name="Garcia-Iii R.G."/>
            <person name="Garrett T.G."/>
            <person name="Gross S.G."/>
            <person name="Gubbala S.G."/>
            <person name="Hirani K.H."/>
            <person name="Hogues M.H."/>
            <person name="Hollins B.H."/>
            <person name="Jackson L.J."/>
            <person name="Javaid M.J."/>
            <person name="Jhangiani S.J."/>
            <person name="Johnson A.J."/>
            <person name="Johnson B.J."/>
            <person name="Jones J.J."/>
            <person name="Joshi V.J."/>
            <person name="Kalu J.K."/>
            <person name="Khan N.K."/>
            <person name="Korchina V.K."/>
            <person name="Kovar C.K."/>
            <person name="Lago L.L."/>
            <person name="Lara F.L."/>
            <person name="Le T.-K.L."/>
            <person name="Lee S.L."/>
            <person name="Legall-Iii F.L."/>
            <person name="Lemon S.L."/>
            <person name="Liu J.L."/>
            <person name="Liu Y.-S.L."/>
            <person name="Liyanage D.L."/>
            <person name="Lopez J.L."/>
            <person name="Lorensuhewa L.L."/>
            <person name="Mata R.M."/>
            <person name="Mathew T.M."/>
            <person name="Mercado C.M."/>
            <person name="Mercado I.M."/>
            <person name="Morales K.M."/>
            <person name="Morgan M.M."/>
            <person name="Munidasa M.M."/>
            <person name="Ngo D.N."/>
            <person name="Nguyen L.N."/>
            <person name="Nguyen T.N."/>
            <person name="Nguyen N.N."/>
            <person name="Obregon M.O."/>
            <person name="Okwuonu G.O."/>
            <person name="Ongeri F.O."/>
            <person name="Onwere C.O."/>
            <person name="Osifeso I.O."/>
            <person name="Parra A.P."/>
            <person name="Patil S.P."/>
            <person name="Perez A.P."/>
            <person name="Perez Y.P."/>
            <person name="Pham C.P."/>
            <person name="Pu L.-L.P."/>
            <person name="Puazo M.P."/>
            <person name="Quiroz J.Q."/>
            <person name="Rouhana J.R."/>
            <person name="Ruiz M.R."/>
            <person name="Ruiz S.-J.R."/>
            <person name="Saada N.S."/>
            <person name="Santibanez J.S."/>
            <person name="Scheel M.S."/>
            <person name="Schneider B.S."/>
            <person name="Simmons D.S."/>
            <person name="Sisson I.S."/>
            <person name="Tang L.-Y.T."/>
            <person name="Thornton R.T."/>
            <person name="Tisius J.T."/>
            <person name="Toledanes G.T."/>
            <person name="Trejos Z.T."/>
            <person name="Usmani K.U."/>
            <person name="Varghese R.V."/>
            <person name="Vattathil S.V."/>
            <person name="Vee V.V."/>
            <person name="Walker D.W."/>
            <person name="Weissenberger G.W."/>
            <person name="White C.W."/>
            <person name="Williams A.W."/>
            <person name="Woodworth J.W."/>
            <person name="Wright R.W."/>
            <person name="Zhu Y.Z."/>
            <person name="Han Y.H."/>
            <person name="Newsham I.N."/>
            <person name="Nazareth L.N."/>
            <person name="Worley K.W."/>
            <person name="Muzny D.M."/>
            <person name="Rogers J.R."/>
            <person name="Gibbs R.G."/>
        </authorList>
    </citation>
    <scope>NUCLEOTIDE SEQUENCE [LARGE SCALE GENOMIC DNA]</scope>
</reference>
<organism evidence="1 2">
    <name type="scientific">Papio anubis</name>
    <name type="common">Olive baboon</name>
    <dbReference type="NCBI Taxonomy" id="9555"/>
    <lineage>
        <taxon>Eukaryota</taxon>
        <taxon>Metazoa</taxon>
        <taxon>Chordata</taxon>
        <taxon>Craniata</taxon>
        <taxon>Vertebrata</taxon>
        <taxon>Euteleostomi</taxon>
        <taxon>Mammalia</taxon>
        <taxon>Eutheria</taxon>
        <taxon>Euarchontoglires</taxon>
        <taxon>Primates</taxon>
        <taxon>Haplorrhini</taxon>
        <taxon>Catarrhini</taxon>
        <taxon>Cercopithecidae</taxon>
        <taxon>Cercopithecinae</taxon>
        <taxon>Papio</taxon>
    </lineage>
</organism>
<dbReference type="Gene3D" id="3.40.50.10580">
    <property type="entry name" value="ATPase, V1 complex, subunit F"/>
    <property type="match status" value="1"/>
</dbReference>
<accession>A0A8I5N6M0</accession>
<reference evidence="1" key="3">
    <citation type="submission" date="2025-09" db="UniProtKB">
        <authorList>
            <consortium name="Ensembl"/>
        </authorList>
    </citation>
    <scope>IDENTIFICATION</scope>
</reference>
<dbReference type="PANTHER" id="PTHR13861:SF2">
    <property type="entry name" value="V-TYPE PROTON ATPASE SUBUNIT F"/>
    <property type="match status" value="1"/>
</dbReference>
<protein>
    <submittedName>
        <fullName evidence="1">Uncharacterized protein</fullName>
    </submittedName>
</protein>
<dbReference type="GO" id="GO:0034220">
    <property type="term" value="P:monoatomic ion transmembrane transport"/>
    <property type="evidence" value="ECO:0007669"/>
    <property type="project" value="InterPro"/>
</dbReference>
<dbReference type="InterPro" id="IPR036906">
    <property type="entry name" value="ATPase_V1_fsu_sf"/>
</dbReference>
<sequence>MFKLHNCSRDKEDYKTMSYVYFCKKKFKTGRAWWFTPVIPAFWDYRCESLCLAKLYNFHVHKSTFQFSTPHLKRQFGDQDTMTGFLPGGIGELNENYHPNFLVVKKHTTISEIKDTFRQFLNRTTLASSSSTSTLQRW</sequence>
<name>A0A8I5N6M0_PAPAN</name>
<dbReference type="GO" id="GO:0016020">
    <property type="term" value="C:membrane"/>
    <property type="evidence" value="ECO:0007669"/>
    <property type="project" value="TreeGrafter"/>
</dbReference>
<dbReference type="Proteomes" id="UP000028761">
    <property type="component" value="Chromosome 6"/>
</dbReference>
<proteinExistence type="predicted"/>
<evidence type="ECO:0000313" key="1">
    <source>
        <dbReference type="Ensembl" id="ENSPANP00000056052.1"/>
    </source>
</evidence>